<protein>
    <submittedName>
        <fullName evidence="2">Uncharacterized protein</fullName>
    </submittedName>
</protein>
<evidence type="ECO:0000313" key="2">
    <source>
        <dbReference type="EMBL" id="SAL73833.1"/>
    </source>
</evidence>
<reference evidence="2 3" key="1">
    <citation type="submission" date="2016-01" db="EMBL/GenBank/DDBJ databases">
        <authorList>
            <person name="Oliw E.H."/>
        </authorList>
    </citation>
    <scope>NUCLEOTIDE SEQUENCE [LARGE SCALE GENOMIC DNA]</scope>
    <source>
        <strain evidence="2">LMG 27134</strain>
    </source>
</reference>
<evidence type="ECO:0000313" key="3">
    <source>
        <dbReference type="Proteomes" id="UP000054683"/>
    </source>
</evidence>
<keyword evidence="1" id="KW-0812">Transmembrane</keyword>
<accession>A0A158JZE6</accession>
<keyword evidence="1" id="KW-0472">Membrane</keyword>
<sequence length="41" mass="4803">MSYDQVGTLYVVIPCVAVGVMFGVMCLYDRIRYRRTLTKRK</sequence>
<name>A0A158JZE6_9BURK</name>
<keyword evidence="1" id="KW-1133">Transmembrane helix</keyword>
<proteinExistence type="predicted"/>
<dbReference type="Proteomes" id="UP000054683">
    <property type="component" value="Unassembled WGS sequence"/>
</dbReference>
<feature type="transmembrane region" description="Helical" evidence="1">
    <location>
        <begin position="6"/>
        <end position="28"/>
    </location>
</feature>
<gene>
    <name evidence="2" type="ORF">AWB69_09085</name>
</gene>
<evidence type="ECO:0000256" key="1">
    <source>
        <dbReference type="SAM" id="Phobius"/>
    </source>
</evidence>
<dbReference type="EMBL" id="FCOK02000142">
    <property type="protein sequence ID" value="SAL73833.1"/>
    <property type="molecule type" value="Genomic_DNA"/>
</dbReference>
<organism evidence="2 3">
    <name type="scientific">Caballeronia udeis</name>
    <dbReference type="NCBI Taxonomy" id="1232866"/>
    <lineage>
        <taxon>Bacteria</taxon>
        <taxon>Pseudomonadati</taxon>
        <taxon>Pseudomonadota</taxon>
        <taxon>Betaproteobacteria</taxon>
        <taxon>Burkholderiales</taxon>
        <taxon>Burkholderiaceae</taxon>
        <taxon>Caballeronia</taxon>
    </lineage>
</organism>
<dbReference type="AlphaFoldDB" id="A0A158JZE6"/>